<dbReference type="SUPFAM" id="SSF52172">
    <property type="entry name" value="CheY-like"/>
    <property type="match status" value="1"/>
</dbReference>
<dbReference type="InterPro" id="IPR043128">
    <property type="entry name" value="Rev_trsase/Diguanyl_cyclase"/>
</dbReference>
<dbReference type="InterPro" id="IPR029787">
    <property type="entry name" value="Nucleotide_cyclase"/>
</dbReference>
<dbReference type="SUPFAM" id="SSF55781">
    <property type="entry name" value="GAF domain-like"/>
    <property type="match status" value="1"/>
</dbReference>
<dbReference type="PROSITE" id="PS50887">
    <property type="entry name" value="GGDEF"/>
    <property type="match status" value="1"/>
</dbReference>
<dbReference type="SMART" id="SM00065">
    <property type="entry name" value="GAF"/>
    <property type="match status" value="1"/>
</dbReference>
<dbReference type="InterPro" id="IPR035919">
    <property type="entry name" value="EAL_sf"/>
</dbReference>
<dbReference type="InterPro" id="IPR003018">
    <property type="entry name" value="GAF"/>
</dbReference>
<dbReference type="PANTHER" id="PTHR44757:SF2">
    <property type="entry name" value="BIOFILM ARCHITECTURE MAINTENANCE PROTEIN MBAA"/>
    <property type="match status" value="1"/>
</dbReference>
<evidence type="ECO:0000313" key="8">
    <source>
        <dbReference type="EMBL" id="MBA5604079.1"/>
    </source>
</evidence>
<evidence type="ECO:0000256" key="4">
    <source>
        <dbReference type="SAM" id="Phobius"/>
    </source>
</evidence>
<dbReference type="CDD" id="cd01948">
    <property type="entry name" value="EAL"/>
    <property type="match status" value="1"/>
</dbReference>
<evidence type="ECO:0000259" key="6">
    <source>
        <dbReference type="PROSITE" id="PS50883"/>
    </source>
</evidence>
<keyword evidence="4" id="KW-0812">Transmembrane</keyword>
<evidence type="ECO:0000256" key="1">
    <source>
        <dbReference type="ARBA" id="ARBA00022679"/>
    </source>
</evidence>
<dbReference type="NCBIfam" id="TIGR00254">
    <property type="entry name" value="GGDEF"/>
    <property type="match status" value="1"/>
</dbReference>
<dbReference type="SMART" id="SM00267">
    <property type="entry name" value="GGDEF"/>
    <property type="match status" value="1"/>
</dbReference>
<dbReference type="Gene3D" id="6.10.340.10">
    <property type="match status" value="1"/>
</dbReference>
<dbReference type="Pfam" id="PF00563">
    <property type="entry name" value="EAL"/>
    <property type="match status" value="1"/>
</dbReference>
<dbReference type="PROSITE" id="PS50110">
    <property type="entry name" value="RESPONSE_REGULATORY"/>
    <property type="match status" value="1"/>
</dbReference>
<sequence>MAETAKPRNDINRLSLRARLLICFSALVVPAVLAALASLLIHERLVATMGAYLDQDARIVELALRSSAALANAGATPAGQKAAMEEVRNNMRSAAALAPDALKQEALDIGVLSYDSPPDKLAARLATLTQHATDASAGTEASLRQWRALSRVVLLLGPALALTLGTVLAYGIARGMYRTLSDCIAFARDIADGKMPSRLVPDSKNEFDVLVIAVNDLMLDARHNSQLRHEHEARIAVLERAALLHAAGSKALATGTDEDGLLAAFCHGLVEQGGYRAAWIGHARQDSDHSIELAAHAGIDREFFESLHLSWGQDLRRHAACGGAVLLKKPQVVRDMADAPAFATWRGALLMRNLVSCIAVPLLRGGEALGVLAVYASDASPCNDDEVALLQELSHTLAAGMERYRELAARQRAEQLLERRANYDALTGLPNRATLEAQLLPMASAADAGGKRLAALFIDLDRFKEVNDNLGHKVGDTMLVEVARRLETLAGEGNLVARPGNDEFVILLQNLEAGGDAAAVASAVVAGLAQALPSGPAQVRPLASVGISLYPDDGADVASLLRLADLAMQDAKSTGGNTFRFYAPAMNARMADRFAMEADLRQALEKGELLMHYQPQVSLVNGAITGAEALLRWRHPTRGMVAPNEFIRLAEETGLVLPLGEWAIGHVCAQLARWRKAGLAVPTVAINLSAQQFHQPGLVEVVRKALDANGLTARMLELELTESAVMRDVHAATAILKQLQQMGVGVTLDDFGTGYSSLSYLKRFPLNHLKIDRSFVRDVTTSPDDAAICNAVISLAHSMQITVIAEGVDTEGQMHYLRRRLCDQMQGNHFSKALSGDAFAQLLTDGKRMLLPADRTQRTLLILDDEPNIVRALARALRPDGYKLLLATSAAEALQLLAVNEVQVVLSDQRMPEMSGTEFLAKVKDLYPETIRLILSGYADLESVIDAINRGAIYRFFTKPWEDEALRRCIAEAFRQQQVEHGADAVASA</sequence>
<dbReference type="CDD" id="cd01949">
    <property type="entry name" value="GGDEF"/>
    <property type="match status" value="1"/>
</dbReference>
<dbReference type="CDD" id="cd17569">
    <property type="entry name" value="REC_HupR-like"/>
    <property type="match status" value="1"/>
</dbReference>
<dbReference type="InterPro" id="IPR000160">
    <property type="entry name" value="GGDEF_dom"/>
</dbReference>
<dbReference type="InterPro" id="IPR029016">
    <property type="entry name" value="GAF-like_dom_sf"/>
</dbReference>
<evidence type="ECO:0000313" key="9">
    <source>
        <dbReference type="Proteomes" id="UP000566711"/>
    </source>
</evidence>
<feature type="domain" description="Response regulatory" evidence="5">
    <location>
        <begin position="859"/>
        <end position="974"/>
    </location>
</feature>
<organism evidence="8 9">
    <name type="scientific">Rugamonas fusca</name>
    <dbReference type="NCBI Taxonomy" id="2758568"/>
    <lineage>
        <taxon>Bacteria</taxon>
        <taxon>Pseudomonadati</taxon>
        <taxon>Pseudomonadota</taxon>
        <taxon>Betaproteobacteria</taxon>
        <taxon>Burkholderiales</taxon>
        <taxon>Oxalobacteraceae</taxon>
        <taxon>Telluria group</taxon>
        <taxon>Rugamonas</taxon>
    </lineage>
</organism>
<dbReference type="Pfam" id="PF00990">
    <property type="entry name" value="GGDEF"/>
    <property type="match status" value="1"/>
</dbReference>
<dbReference type="InterPro" id="IPR052155">
    <property type="entry name" value="Biofilm_reg_signaling"/>
</dbReference>
<dbReference type="InterPro" id="IPR001789">
    <property type="entry name" value="Sig_transdc_resp-reg_receiver"/>
</dbReference>
<keyword evidence="3" id="KW-0597">Phosphoprotein</keyword>
<feature type="domain" description="GGDEF" evidence="7">
    <location>
        <begin position="451"/>
        <end position="584"/>
    </location>
</feature>
<evidence type="ECO:0000256" key="2">
    <source>
        <dbReference type="ARBA" id="ARBA00022777"/>
    </source>
</evidence>
<evidence type="ECO:0000256" key="3">
    <source>
        <dbReference type="PROSITE-ProRule" id="PRU00169"/>
    </source>
</evidence>
<dbReference type="PROSITE" id="PS50883">
    <property type="entry name" value="EAL"/>
    <property type="match status" value="1"/>
</dbReference>
<dbReference type="InterPro" id="IPR011006">
    <property type="entry name" value="CheY-like_superfamily"/>
</dbReference>
<accession>A0A7W2EDU1</accession>
<keyword evidence="1" id="KW-0808">Transferase</keyword>
<evidence type="ECO:0000259" key="7">
    <source>
        <dbReference type="PROSITE" id="PS50887"/>
    </source>
</evidence>
<dbReference type="EMBL" id="JACEZS010000001">
    <property type="protein sequence ID" value="MBA5604079.1"/>
    <property type="molecule type" value="Genomic_DNA"/>
</dbReference>
<keyword evidence="9" id="KW-1185">Reference proteome</keyword>
<protein>
    <submittedName>
        <fullName evidence="8">EAL domain-containing protein</fullName>
    </submittedName>
</protein>
<dbReference type="SMART" id="SM00052">
    <property type="entry name" value="EAL"/>
    <property type="match status" value="1"/>
</dbReference>
<evidence type="ECO:0000259" key="5">
    <source>
        <dbReference type="PROSITE" id="PS50110"/>
    </source>
</evidence>
<dbReference type="Proteomes" id="UP000566711">
    <property type="component" value="Unassembled WGS sequence"/>
</dbReference>
<dbReference type="Pfam" id="PF00072">
    <property type="entry name" value="Response_reg"/>
    <property type="match status" value="1"/>
</dbReference>
<dbReference type="Gene3D" id="3.30.70.270">
    <property type="match status" value="1"/>
</dbReference>
<name>A0A7W2EDU1_9BURK</name>
<reference evidence="8 9" key="1">
    <citation type="submission" date="2020-07" db="EMBL/GenBank/DDBJ databases">
        <title>Novel species isolated from subtropical streams in China.</title>
        <authorList>
            <person name="Lu H."/>
        </authorList>
    </citation>
    <scope>NUCLEOTIDE SEQUENCE [LARGE SCALE GENOMIC DNA]</scope>
    <source>
        <strain evidence="8 9">FT3S</strain>
    </source>
</reference>
<gene>
    <name evidence="8" type="ORF">H3H36_01725</name>
</gene>
<keyword evidence="4" id="KW-0472">Membrane</keyword>
<dbReference type="Gene3D" id="3.20.20.450">
    <property type="entry name" value="EAL domain"/>
    <property type="match status" value="1"/>
</dbReference>
<dbReference type="FunFam" id="3.20.20.450:FF:000001">
    <property type="entry name" value="Cyclic di-GMP phosphodiesterase yahA"/>
    <property type="match status" value="1"/>
</dbReference>
<dbReference type="SMART" id="SM00448">
    <property type="entry name" value="REC"/>
    <property type="match status" value="1"/>
</dbReference>
<dbReference type="RefSeq" id="WP_182213277.1">
    <property type="nucleotide sequence ID" value="NZ_JACEZS010000001.1"/>
</dbReference>
<keyword evidence="4" id="KW-1133">Transmembrane helix</keyword>
<proteinExistence type="predicted"/>
<dbReference type="GO" id="GO:0016301">
    <property type="term" value="F:kinase activity"/>
    <property type="evidence" value="ECO:0007669"/>
    <property type="project" value="UniProtKB-KW"/>
</dbReference>
<dbReference type="Gene3D" id="3.30.450.40">
    <property type="match status" value="1"/>
</dbReference>
<keyword evidence="2" id="KW-0418">Kinase</keyword>
<comment type="caution">
    <text evidence="8">The sequence shown here is derived from an EMBL/GenBank/DDBJ whole genome shotgun (WGS) entry which is preliminary data.</text>
</comment>
<dbReference type="GO" id="GO:0000160">
    <property type="term" value="P:phosphorelay signal transduction system"/>
    <property type="evidence" value="ECO:0007669"/>
    <property type="project" value="InterPro"/>
</dbReference>
<dbReference type="InterPro" id="IPR001633">
    <property type="entry name" value="EAL_dom"/>
</dbReference>
<dbReference type="Pfam" id="PF13185">
    <property type="entry name" value="GAF_2"/>
    <property type="match status" value="1"/>
</dbReference>
<dbReference type="PANTHER" id="PTHR44757">
    <property type="entry name" value="DIGUANYLATE CYCLASE DGCP"/>
    <property type="match status" value="1"/>
</dbReference>
<dbReference type="SUPFAM" id="SSF141868">
    <property type="entry name" value="EAL domain-like"/>
    <property type="match status" value="1"/>
</dbReference>
<feature type="domain" description="EAL" evidence="6">
    <location>
        <begin position="593"/>
        <end position="847"/>
    </location>
</feature>
<feature type="transmembrane region" description="Helical" evidence="4">
    <location>
        <begin position="18"/>
        <end position="41"/>
    </location>
</feature>
<dbReference type="Gene3D" id="3.40.50.2300">
    <property type="match status" value="1"/>
</dbReference>
<dbReference type="AlphaFoldDB" id="A0A7W2EDU1"/>
<dbReference type="SUPFAM" id="SSF55073">
    <property type="entry name" value="Nucleotide cyclase"/>
    <property type="match status" value="1"/>
</dbReference>
<feature type="modified residue" description="4-aspartylphosphate" evidence="3">
    <location>
        <position position="908"/>
    </location>
</feature>